<sequence>MYVEGTCTGMFELLEVIKQTAISVGWVLQKEVSLPFNKVYNNESFINSNPNLVDDLLTTKGLESFINLPRKESIKGVVIKGLESGGVVSIYGVLEDNTEILIKDNLTKSINFESLQKYNRYKTSSTKNVSEINLSINSNDIVQKEIYLQSSGSSDMEQICVNFKAFLVPNDYTNLMCSTALSFSDALSFNDQLNSLTSNIAGLDNEIKYFLNIDKNRIILAIKVFNENDPYQKDPLYQIGYFGKLRIYGGEWSFSSNFASIGGSYDLMARFSSIERGNLENPKLLINQEIVNPSSNITNWNKENLDISPYPNGELFSTPIFYYKKNSRDITQGANSNGGIYGELDGIVKIAATTRINNEDCISINDSEYVVIQDGKINSAYNLFAIKKE</sequence>
<dbReference type="EMBL" id="AGYD01000011">
    <property type="protein sequence ID" value="EPH08167.1"/>
    <property type="molecule type" value="Genomic_DNA"/>
</dbReference>
<reference evidence="1 3" key="1">
    <citation type="submission" date="2013-06" db="EMBL/GenBank/DDBJ databases">
        <title>The Genome Sequence of Campylobacter ureolyticus ACS-301-V-SCH3B.</title>
        <authorList>
            <consortium name="The Broad Institute Genomics Platform"/>
            <person name="Earl A."/>
            <person name="Ward D."/>
            <person name="Feldgarden M."/>
            <person name="Gevers D."/>
            <person name="Saerens B."/>
            <person name="Vaneechoutte M."/>
            <person name="Walker B."/>
            <person name="Young S."/>
            <person name="Zeng Q."/>
            <person name="Gargeya S."/>
            <person name="Fitzgerald M."/>
            <person name="Haas B."/>
            <person name="Abouelleil A."/>
            <person name="Allen A.W."/>
            <person name="Alvarado L."/>
            <person name="Arachchi H.M."/>
            <person name="Berlin A.M."/>
            <person name="Chapman S.B."/>
            <person name="Gainer-Dewar J."/>
            <person name="Goldberg J."/>
            <person name="Griggs A."/>
            <person name="Gujja S."/>
            <person name="Hansen M."/>
            <person name="Howarth C."/>
            <person name="Imamovic A."/>
            <person name="Ireland A."/>
            <person name="Larimer J."/>
            <person name="McCowan C."/>
            <person name="Murphy C."/>
            <person name="Pearson M."/>
            <person name="Poon T.W."/>
            <person name="Priest M."/>
            <person name="Roberts A."/>
            <person name="Saif S."/>
            <person name="Shea T."/>
            <person name="Sisk P."/>
            <person name="Sykes S."/>
            <person name="Wortman J."/>
            <person name="Nusbaum C."/>
            <person name="Birren B."/>
        </authorList>
    </citation>
    <scope>NUCLEOTIDE SEQUENCE [LARGE SCALE GENOMIC DNA]</scope>
    <source>
        <strain evidence="1 3">ACS-301-V-Sch3b</strain>
    </source>
</reference>
<dbReference type="EMBL" id="AGYD01000017">
    <property type="protein sequence ID" value="EPH07358.1"/>
    <property type="molecule type" value="Genomic_DNA"/>
</dbReference>
<name>S3XPM4_9BACT</name>
<dbReference type="PATRIC" id="fig|883165.3.peg.1437"/>
<dbReference type="AlphaFoldDB" id="S3XPM4"/>
<dbReference type="Proteomes" id="UP000014539">
    <property type="component" value="Unassembled WGS sequence"/>
</dbReference>
<evidence type="ECO:0000313" key="1">
    <source>
        <dbReference type="EMBL" id="EPH07358.1"/>
    </source>
</evidence>
<evidence type="ECO:0000313" key="2">
    <source>
        <dbReference type="EMBL" id="EPH08167.1"/>
    </source>
</evidence>
<gene>
    <name evidence="2" type="ORF">HMPREF9309_01422</name>
    <name evidence="1" type="ORF">HMPREF9309_01667</name>
</gene>
<keyword evidence="3" id="KW-1185">Reference proteome</keyword>
<dbReference type="HOGENOM" id="CLU_709192_0_0_7"/>
<accession>S3XPM4</accession>
<organism evidence="1 3">
    <name type="scientific">Campylobacter ureolyticus ACS-301-V-Sch3b</name>
    <dbReference type="NCBI Taxonomy" id="883165"/>
    <lineage>
        <taxon>Bacteria</taxon>
        <taxon>Pseudomonadati</taxon>
        <taxon>Campylobacterota</taxon>
        <taxon>Epsilonproteobacteria</taxon>
        <taxon>Campylobacterales</taxon>
        <taxon>Campylobacteraceae</taxon>
        <taxon>Campylobacter</taxon>
    </lineage>
</organism>
<proteinExistence type="predicted"/>
<evidence type="ECO:0000313" key="3">
    <source>
        <dbReference type="Proteomes" id="UP000014539"/>
    </source>
</evidence>
<dbReference type="RefSeq" id="WP_016647277.1">
    <property type="nucleotide sequence ID" value="NZ_KE340327.1"/>
</dbReference>
<comment type="caution">
    <text evidence="1">The sequence shown here is derived from an EMBL/GenBank/DDBJ whole genome shotgun (WGS) entry which is preliminary data.</text>
</comment>
<protein>
    <submittedName>
        <fullName evidence="1">Uncharacterized protein</fullName>
    </submittedName>
</protein>